<comment type="similarity">
    <text evidence="1">Belongs to the RlmJ family.</text>
</comment>
<accession>A0A0K6HMA8</accession>
<organism evidence="2 3">
    <name type="scientific">Pannonibacter indicus</name>
    <dbReference type="NCBI Taxonomy" id="466044"/>
    <lineage>
        <taxon>Bacteria</taxon>
        <taxon>Pseudomonadati</taxon>
        <taxon>Pseudomonadota</taxon>
        <taxon>Alphaproteobacteria</taxon>
        <taxon>Hyphomicrobiales</taxon>
        <taxon>Stappiaceae</taxon>
        <taxon>Pannonibacter</taxon>
    </lineage>
</organism>
<reference evidence="3" key="1">
    <citation type="submission" date="2015-08" db="EMBL/GenBank/DDBJ databases">
        <authorList>
            <person name="Varghese N."/>
        </authorList>
    </citation>
    <scope>NUCLEOTIDE SEQUENCE [LARGE SCALE GENOMIC DNA]</scope>
    <source>
        <strain evidence="3">DSM 23407</strain>
    </source>
</reference>
<dbReference type="Pfam" id="PF04378">
    <property type="entry name" value="RsmJ"/>
    <property type="match status" value="1"/>
</dbReference>
<comment type="function">
    <text evidence="1">Specifically methylates the adenine in position 2030 of 23S rRNA.</text>
</comment>
<feature type="binding site" evidence="1">
    <location>
        <position position="18"/>
    </location>
    <ligand>
        <name>S-adenosyl-L-methionine</name>
        <dbReference type="ChEBI" id="CHEBI:59789"/>
    </ligand>
</feature>
<feature type="active site" description="Proton acceptor" evidence="1">
    <location>
        <position position="166"/>
    </location>
</feature>
<keyword evidence="1" id="KW-0949">S-adenosyl-L-methionine</keyword>
<dbReference type="EMBL" id="CYHE01000001">
    <property type="protein sequence ID" value="CUA92162.1"/>
    <property type="molecule type" value="Genomic_DNA"/>
</dbReference>
<dbReference type="InterPro" id="IPR029063">
    <property type="entry name" value="SAM-dependent_MTases_sf"/>
</dbReference>
<name>A0A0K6HMA8_9HYPH</name>
<feature type="binding site" evidence="1">
    <location>
        <position position="166"/>
    </location>
    <ligand>
        <name>S-adenosyl-L-methionine</name>
        <dbReference type="ChEBI" id="CHEBI:59789"/>
    </ligand>
</feature>
<evidence type="ECO:0000256" key="1">
    <source>
        <dbReference type="HAMAP-Rule" id="MF_00934"/>
    </source>
</evidence>
<keyword evidence="1" id="KW-0698">rRNA processing</keyword>
<dbReference type="GO" id="GO:0070475">
    <property type="term" value="P:rRNA base methylation"/>
    <property type="evidence" value="ECO:0007669"/>
    <property type="project" value="UniProtKB-UniRule"/>
</dbReference>
<dbReference type="EC" id="2.1.1.266" evidence="1"/>
<keyword evidence="1" id="KW-0808">Transferase</keyword>
<dbReference type="RefSeq" id="WP_055454060.1">
    <property type="nucleotide sequence ID" value="NZ_CYHE01000001.1"/>
</dbReference>
<dbReference type="Gene3D" id="3.40.50.150">
    <property type="entry name" value="Vaccinia Virus protein VP39"/>
    <property type="match status" value="1"/>
</dbReference>
<feature type="binding site" evidence="1">
    <location>
        <position position="41"/>
    </location>
    <ligand>
        <name>S-adenosyl-L-methionine</name>
        <dbReference type="ChEBI" id="CHEBI:59789"/>
    </ligand>
</feature>
<gene>
    <name evidence="1" type="primary">rlmJ</name>
    <name evidence="2" type="ORF">Ga0061067_101317</name>
</gene>
<dbReference type="GO" id="GO:0036307">
    <property type="term" value="F:23S rRNA (adenine(2030)-N(6))-methyltransferase activity"/>
    <property type="evidence" value="ECO:0007669"/>
    <property type="project" value="UniProtKB-UniRule"/>
</dbReference>
<evidence type="ECO:0000313" key="3">
    <source>
        <dbReference type="Proteomes" id="UP000183900"/>
    </source>
</evidence>
<feature type="binding site" evidence="1">
    <location>
        <position position="120"/>
    </location>
    <ligand>
        <name>S-adenosyl-L-methionine</name>
        <dbReference type="ChEBI" id="CHEBI:59789"/>
    </ligand>
</feature>
<dbReference type="InterPro" id="IPR007473">
    <property type="entry name" value="RlmJ"/>
</dbReference>
<feature type="binding site" evidence="1">
    <location>
        <position position="102"/>
    </location>
    <ligand>
        <name>S-adenosyl-L-methionine</name>
        <dbReference type="ChEBI" id="CHEBI:59789"/>
    </ligand>
</feature>
<dbReference type="PANTHER" id="PTHR37426">
    <property type="entry name" value="RIBOSOMAL RNA LARGE SUBUNIT METHYLTRANSFERASE J"/>
    <property type="match status" value="1"/>
</dbReference>
<sequence>MNYRHAYHAGNIGDVLKHLVLARCISYMQRKDAAFRIIDTHAGIGGYDLRAEETQKTGEWQQGIAKVLAADVPAKAAPVLADWLDVVKGLNPGAELTQYPGSPALARALMRPQDRLTLTELHPADFETLAARFEGDWQVKTIHLDGWLALGSFVPPKEKRGLVLIDPAFEVTNEFELMADGMIKAWKRWRSGMYLAWYPLKDRKSVERFHRTLEEAELRDVLVLELNAGYSSPDRPMKGSGMTIINPPFTLADDMRNTLPWLAEVLAQGPGASARIFQLLDE</sequence>
<dbReference type="AlphaFoldDB" id="A0A0K6HMA8"/>
<dbReference type="SUPFAM" id="SSF53335">
    <property type="entry name" value="S-adenosyl-L-methionine-dependent methyltransferases"/>
    <property type="match status" value="1"/>
</dbReference>
<proteinExistence type="inferred from homology"/>
<keyword evidence="1" id="KW-0694">RNA-binding</keyword>
<dbReference type="OrthoDB" id="9791274at2"/>
<dbReference type="Proteomes" id="UP000183900">
    <property type="component" value="Unassembled WGS sequence"/>
</dbReference>
<feature type="binding site" evidence="1">
    <location>
        <begin position="145"/>
        <end position="146"/>
    </location>
    <ligand>
        <name>S-adenosyl-L-methionine</name>
        <dbReference type="ChEBI" id="CHEBI:59789"/>
    </ligand>
</feature>
<keyword evidence="3" id="KW-1185">Reference proteome</keyword>
<dbReference type="GO" id="GO:0003723">
    <property type="term" value="F:RNA binding"/>
    <property type="evidence" value="ECO:0007669"/>
    <property type="project" value="UniProtKB-UniRule"/>
</dbReference>
<evidence type="ECO:0000313" key="2">
    <source>
        <dbReference type="EMBL" id="CUA92162.1"/>
    </source>
</evidence>
<protein>
    <recommendedName>
        <fullName evidence="1">Ribosomal RNA large subunit methyltransferase J</fullName>
        <ecNumber evidence="1">2.1.1.266</ecNumber>
    </recommendedName>
    <alternativeName>
        <fullName evidence="1">23S rRNA (adenine(2030)-N6)-methyltransferase</fullName>
    </alternativeName>
    <alternativeName>
        <fullName evidence="1">23S rRNA m6A2030 methyltransferase</fullName>
    </alternativeName>
</protein>
<comment type="catalytic activity">
    <reaction evidence="1">
        <text>adenosine(2030) in 23S rRNA + S-adenosyl-L-methionine = N(6)-methyladenosine(2030) in 23S rRNA + S-adenosyl-L-homocysteine + H(+)</text>
        <dbReference type="Rhea" id="RHEA:43736"/>
        <dbReference type="Rhea" id="RHEA-COMP:10668"/>
        <dbReference type="Rhea" id="RHEA-COMP:10669"/>
        <dbReference type="ChEBI" id="CHEBI:15378"/>
        <dbReference type="ChEBI" id="CHEBI:57856"/>
        <dbReference type="ChEBI" id="CHEBI:59789"/>
        <dbReference type="ChEBI" id="CHEBI:74411"/>
        <dbReference type="ChEBI" id="CHEBI:74449"/>
        <dbReference type="EC" id="2.1.1.266"/>
    </reaction>
</comment>
<feature type="site" description="Interaction with substrate rRNA" evidence="1">
    <location>
        <position position="3"/>
    </location>
</feature>
<comment type="subunit">
    <text evidence="1">Monomer.</text>
</comment>
<dbReference type="PANTHER" id="PTHR37426:SF1">
    <property type="entry name" value="RIBOSOMAL RNA LARGE SUBUNIT METHYLTRANSFERASE J"/>
    <property type="match status" value="1"/>
</dbReference>
<dbReference type="GO" id="GO:0005829">
    <property type="term" value="C:cytosol"/>
    <property type="evidence" value="ECO:0007669"/>
    <property type="project" value="TreeGrafter"/>
</dbReference>
<dbReference type="HAMAP" id="MF_00934">
    <property type="entry name" value="23SrRNA_methyltr_J"/>
    <property type="match status" value="1"/>
</dbReference>
<keyword evidence="1 2" id="KW-0489">Methyltransferase</keyword>